<evidence type="ECO:0000313" key="3">
    <source>
        <dbReference type="Proteomes" id="UP001145094"/>
    </source>
</evidence>
<dbReference type="RefSeq" id="WP_330677541.1">
    <property type="nucleotide sequence ID" value="NZ_BSBO01000017.1"/>
</dbReference>
<accession>A0A9W6CEN4</accession>
<dbReference type="AlphaFoldDB" id="A0A9W6CEN4"/>
<evidence type="ECO:0000313" key="1">
    <source>
        <dbReference type="EMBL" id="GLG04634.1"/>
    </source>
</evidence>
<organism evidence="2 3">
    <name type="scientific">Sellimonas catena</name>
    <dbReference type="NCBI Taxonomy" id="2994035"/>
    <lineage>
        <taxon>Bacteria</taxon>
        <taxon>Bacillati</taxon>
        <taxon>Bacillota</taxon>
        <taxon>Clostridia</taxon>
        <taxon>Lachnospirales</taxon>
        <taxon>Lachnospiraceae</taxon>
        <taxon>Sellimonas</taxon>
    </lineage>
</organism>
<reference evidence="1" key="1">
    <citation type="submission" date="2022-11" db="EMBL/GenBank/DDBJ databases">
        <title>Draft genome sequence of Sellimonas catena strain 12EGH17.</title>
        <authorList>
            <person name="Atsushi H."/>
            <person name="Moriya O."/>
            <person name="Mitsuo S."/>
        </authorList>
    </citation>
    <scope>NUCLEOTIDE SEQUENCE</scope>
    <source>
        <strain evidence="1">12EGH17</strain>
    </source>
</reference>
<gene>
    <name evidence="1" type="ORF">Selli1_18080</name>
    <name evidence="2" type="ORF">Selli2_00440</name>
</gene>
<keyword evidence="4" id="KW-1185">Reference proteome</keyword>
<reference evidence="2" key="3">
    <citation type="submission" date="2022-11" db="EMBL/GenBank/DDBJ databases">
        <title>Draft genome sequence of Sellimonas catena strain 18CBH55.</title>
        <authorList>
            <person name="Atsushi H."/>
            <person name="Moriya O."/>
            <person name="Mitsuo S."/>
        </authorList>
    </citation>
    <scope>NUCLEOTIDE SEQUENCE</scope>
    <source>
        <strain evidence="2">18CBH55</strain>
    </source>
</reference>
<name>A0A9W6CEN4_9FIRM</name>
<proteinExistence type="predicted"/>
<reference evidence="1" key="2">
    <citation type="submission" date="2022-11" db="EMBL/GenBank/DDBJ databases">
        <title>Draft genome sequence of Sellimonas catena strain 12EGH17.</title>
        <authorList>
            <person name="Hisatomi A."/>
            <person name="Ohkuma M."/>
            <person name="Sakamoto M."/>
        </authorList>
    </citation>
    <scope>NUCLEOTIDE SEQUENCE</scope>
    <source>
        <strain evidence="1">12EGH17</strain>
    </source>
</reference>
<evidence type="ECO:0000313" key="4">
    <source>
        <dbReference type="Proteomes" id="UP001145145"/>
    </source>
</evidence>
<dbReference type="Proteomes" id="UP001145094">
    <property type="component" value="Unassembled WGS sequence"/>
</dbReference>
<reference evidence="2" key="4">
    <citation type="submission" date="2022-11" db="EMBL/GenBank/DDBJ databases">
        <title>Draft genome sequence of Sellimonas catena strain 18CBH55.</title>
        <authorList>
            <person name="Hisatomi A."/>
            <person name="Ohkuma M."/>
            <person name="Sakamoto M."/>
        </authorList>
    </citation>
    <scope>NUCLEOTIDE SEQUENCE</scope>
    <source>
        <strain evidence="2">18CBH55</strain>
    </source>
</reference>
<protein>
    <submittedName>
        <fullName evidence="2">Uncharacterized protein</fullName>
    </submittedName>
</protein>
<reference evidence="2 4" key="5">
    <citation type="journal article" date="2023" name="Int. J. Syst. Evol. Microbiol.">
        <title>Sellimonas catena sp. nov., isolated from human faeces.</title>
        <authorList>
            <person name="Hisatomi A."/>
            <person name="Ohkuma M."/>
            <person name="Sakamoto M."/>
        </authorList>
    </citation>
    <scope>NUCLEOTIDE SEQUENCE</scope>
    <source>
        <strain evidence="1 4">12EGH17</strain>
        <strain evidence="2">18CBH55</strain>
    </source>
</reference>
<sequence>MAKKKTLQELTIKDNFLFGAVMVNEENCKEFLENMQRFLILM</sequence>
<comment type="caution">
    <text evidence="2">The sequence shown here is derived from an EMBL/GenBank/DDBJ whole genome shotgun (WGS) entry which is preliminary data.</text>
</comment>
<dbReference type="Proteomes" id="UP001145145">
    <property type="component" value="Unassembled WGS sequence"/>
</dbReference>
<evidence type="ECO:0000313" key="2">
    <source>
        <dbReference type="EMBL" id="GLG88618.1"/>
    </source>
</evidence>
<dbReference type="EMBL" id="BSBO01000017">
    <property type="protein sequence ID" value="GLG04634.1"/>
    <property type="molecule type" value="Genomic_DNA"/>
</dbReference>
<dbReference type="EMBL" id="BSCH01000001">
    <property type="protein sequence ID" value="GLG88618.1"/>
    <property type="molecule type" value="Genomic_DNA"/>
</dbReference>